<reference evidence="1 2" key="1">
    <citation type="journal article" date="2017" name="Int. J. Syst. Evol. Microbiol.">
        <title>Bacillus mangrovi sp. nov., isolated from a sediment sample from a mangrove forest.</title>
        <authorList>
            <person name="Gupta V."/>
            <person name="Singh P.K."/>
            <person name="Korpole S."/>
            <person name="Tanuku N.R.S."/>
            <person name="Pinnaka A.K."/>
        </authorList>
    </citation>
    <scope>NUCLEOTIDE SEQUENCE [LARGE SCALE GENOMIC DNA]</scope>
    <source>
        <strain evidence="1 2">KCTC 33872</strain>
    </source>
</reference>
<name>A0A7X2V4B2_9BACI</name>
<sequence length="114" mass="12072">MAGVKTLINTTSATLQITLFGRAGSNPVNQGAATNVTLLPNQTLTVQYGDDANPFLNGISVFAIADNDLYSKVQFVLATGSELDNVLNTNNVLVFSKVLTDYLVTGVNSPFFPS</sequence>
<evidence type="ECO:0000313" key="1">
    <source>
        <dbReference type="EMBL" id="MTH53577.1"/>
    </source>
</evidence>
<organism evidence="1 2">
    <name type="scientific">Metabacillus mangrovi</name>
    <dbReference type="NCBI Taxonomy" id="1491830"/>
    <lineage>
        <taxon>Bacteria</taxon>
        <taxon>Bacillati</taxon>
        <taxon>Bacillota</taxon>
        <taxon>Bacilli</taxon>
        <taxon>Bacillales</taxon>
        <taxon>Bacillaceae</taxon>
        <taxon>Metabacillus</taxon>
    </lineage>
</organism>
<accession>A0A7X2V4B2</accession>
<dbReference type="RefSeq" id="WP_155112109.1">
    <property type="nucleotide sequence ID" value="NZ_WMIB01000007.1"/>
</dbReference>
<comment type="caution">
    <text evidence="1">The sequence shown here is derived from an EMBL/GenBank/DDBJ whole genome shotgun (WGS) entry which is preliminary data.</text>
</comment>
<dbReference type="OrthoDB" id="2046097at2"/>
<evidence type="ECO:0000313" key="2">
    <source>
        <dbReference type="Proteomes" id="UP000434639"/>
    </source>
</evidence>
<proteinExistence type="predicted"/>
<dbReference type="Proteomes" id="UP000434639">
    <property type="component" value="Unassembled WGS sequence"/>
</dbReference>
<dbReference type="AlphaFoldDB" id="A0A7X2V4B2"/>
<keyword evidence="2" id="KW-1185">Reference proteome</keyword>
<protein>
    <submittedName>
        <fullName evidence="1">Uncharacterized protein</fullName>
    </submittedName>
</protein>
<dbReference type="EMBL" id="WMIB01000007">
    <property type="protein sequence ID" value="MTH53577.1"/>
    <property type="molecule type" value="Genomic_DNA"/>
</dbReference>
<gene>
    <name evidence="1" type="ORF">GKZ89_09195</name>
</gene>